<evidence type="ECO:0000313" key="11">
    <source>
        <dbReference type="EMBL" id="KAG5295941.1"/>
    </source>
</evidence>
<dbReference type="GO" id="GO:0000245">
    <property type="term" value="P:spliceosomal complex assembly"/>
    <property type="evidence" value="ECO:0007669"/>
    <property type="project" value="TreeGrafter"/>
</dbReference>
<evidence type="ECO:0000259" key="10">
    <source>
        <dbReference type="PROSITE" id="PS50011"/>
    </source>
</evidence>
<dbReference type="InterPro" id="IPR000719">
    <property type="entry name" value="Prot_kinase_dom"/>
</dbReference>
<dbReference type="GO" id="GO:0004674">
    <property type="term" value="F:protein serine/threonine kinase activity"/>
    <property type="evidence" value="ECO:0007669"/>
    <property type="project" value="UniProtKB-KW"/>
</dbReference>
<gene>
    <name evidence="11" type="ORF">I7I52_06391</name>
</gene>
<dbReference type="Gene3D" id="1.10.510.10">
    <property type="entry name" value="Transferase(Phosphotransferase) domain 1"/>
    <property type="match status" value="1"/>
</dbReference>
<name>A0A8H7YRG9_AJECA</name>
<evidence type="ECO:0000256" key="2">
    <source>
        <dbReference type="ARBA" id="ARBA00022527"/>
    </source>
</evidence>
<dbReference type="Gene3D" id="3.30.200.20">
    <property type="entry name" value="Phosphorylase Kinase, domain 1"/>
    <property type="match status" value="1"/>
</dbReference>
<evidence type="ECO:0000313" key="12">
    <source>
        <dbReference type="Proteomes" id="UP000670092"/>
    </source>
</evidence>
<reference evidence="11 12" key="1">
    <citation type="submission" date="2021-01" db="EMBL/GenBank/DDBJ databases">
        <title>Chromosome-level genome assembly of a human fungal pathogen reveals clustering of transcriptionally co-regulated genes.</title>
        <authorList>
            <person name="Voorhies M."/>
            <person name="Cohen S."/>
            <person name="Shea T.P."/>
            <person name="Petrus S."/>
            <person name="Munoz J.F."/>
            <person name="Poplawski S."/>
            <person name="Goldman W.E."/>
            <person name="Michael T."/>
            <person name="Cuomo C.A."/>
            <person name="Sil A."/>
            <person name="Beyhan S."/>
        </authorList>
    </citation>
    <scope>NUCLEOTIDE SEQUENCE [LARGE SCALE GENOMIC DNA]</scope>
    <source>
        <strain evidence="11 12">G184AR</strain>
    </source>
</reference>
<dbReference type="EC" id="2.7.11.1" evidence="1"/>
<evidence type="ECO:0000256" key="4">
    <source>
        <dbReference type="ARBA" id="ARBA00022741"/>
    </source>
</evidence>
<comment type="caution">
    <text evidence="11">The sequence shown here is derived from an EMBL/GenBank/DDBJ whole genome shotgun (WGS) entry which is preliminary data.</text>
</comment>
<feature type="binding site" evidence="9">
    <location>
        <position position="105"/>
    </location>
    <ligand>
        <name>ATP</name>
        <dbReference type="ChEBI" id="CHEBI:30616"/>
    </ligand>
</feature>
<accession>A0A8H7YRG9</accession>
<dbReference type="VEuPathDB" id="FungiDB:I7I52_06391"/>
<dbReference type="InterPro" id="IPR011009">
    <property type="entry name" value="Kinase-like_dom_sf"/>
</dbReference>
<evidence type="ECO:0000256" key="3">
    <source>
        <dbReference type="ARBA" id="ARBA00022679"/>
    </source>
</evidence>
<evidence type="ECO:0000256" key="1">
    <source>
        <dbReference type="ARBA" id="ARBA00012513"/>
    </source>
</evidence>
<dbReference type="SMART" id="SM00220">
    <property type="entry name" value="S_TKc"/>
    <property type="match status" value="1"/>
</dbReference>
<dbReference type="OrthoDB" id="4180249at2759"/>
<keyword evidence="3" id="KW-0808">Transferase</keyword>
<comment type="catalytic activity">
    <reaction evidence="7">
        <text>L-threonyl-[protein] + ATP = O-phospho-L-threonyl-[protein] + ADP + H(+)</text>
        <dbReference type="Rhea" id="RHEA:46608"/>
        <dbReference type="Rhea" id="RHEA-COMP:11060"/>
        <dbReference type="Rhea" id="RHEA-COMP:11605"/>
        <dbReference type="ChEBI" id="CHEBI:15378"/>
        <dbReference type="ChEBI" id="CHEBI:30013"/>
        <dbReference type="ChEBI" id="CHEBI:30616"/>
        <dbReference type="ChEBI" id="CHEBI:61977"/>
        <dbReference type="ChEBI" id="CHEBI:456216"/>
        <dbReference type="EC" id="2.7.11.1"/>
    </reaction>
</comment>
<dbReference type="Proteomes" id="UP000670092">
    <property type="component" value="Unassembled WGS sequence"/>
</dbReference>
<dbReference type="AlphaFoldDB" id="A0A8H7YRG9"/>
<evidence type="ECO:0000256" key="6">
    <source>
        <dbReference type="ARBA" id="ARBA00022840"/>
    </source>
</evidence>
<dbReference type="PANTHER" id="PTHR47634">
    <property type="entry name" value="PROTEIN KINASE DOMAIN-CONTAINING PROTEIN-RELATED"/>
    <property type="match status" value="1"/>
</dbReference>
<dbReference type="GO" id="GO:0005524">
    <property type="term" value="F:ATP binding"/>
    <property type="evidence" value="ECO:0007669"/>
    <property type="project" value="UniProtKB-UniRule"/>
</dbReference>
<sequence>MLFTARSSLLRSCSLRPPSFELQGLFSHSSCTQCGSMSTATSGLYECAIDVEDPNGYHTGRYFSVTLGNEFKGGRYRVLHKLGWGGFATVWLARDNLTYSNVALKIINVNDSSHEFKVLHHLQHSSVAQANVGHPGRASVLQLLDHFELATPHMGLIFPVMGMDLRSRIDAQHGQRLPKQVALNVCSRVALGLDYLWKCGIAHGDLYSKNVLYSAPAVSQLSEDEIMRSLGKPVTGRVRMKDGQSSSPSMPPYLVRPVSIRGDDREVRIADFGNAFFHENPPSHLSTPWHVRAPESVYMQPLDKNVDMWSVSCLNFEIITGRTFMDSFLADRMDMIVGLKRVLGQPPSKWRDGLESNVRDILDSTPARDMGFYQYLELNYNQDDVKLLALDGYEDEEGIPIEESEKLPPEFTEMDLVSLTEILSGLLSYEPQGRGTPSSLLRALSRLDKSYD</sequence>
<keyword evidence="2" id="KW-0723">Serine/threonine-protein kinase</keyword>
<dbReference type="Pfam" id="PF00069">
    <property type="entry name" value="Pkinase"/>
    <property type="match status" value="1"/>
</dbReference>
<dbReference type="PROSITE" id="PS00107">
    <property type="entry name" value="PROTEIN_KINASE_ATP"/>
    <property type="match status" value="1"/>
</dbReference>
<dbReference type="InterPro" id="IPR051334">
    <property type="entry name" value="SRPK"/>
</dbReference>
<dbReference type="EMBL" id="JAEVHI010000003">
    <property type="protein sequence ID" value="KAG5295941.1"/>
    <property type="molecule type" value="Genomic_DNA"/>
</dbReference>
<comment type="catalytic activity">
    <reaction evidence="8">
        <text>L-seryl-[protein] + ATP = O-phospho-L-seryl-[protein] + ADP + H(+)</text>
        <dbReference type="Rhea" id="RHEA:17989"/>
        <dbReference type="Rhea" id="RHEA-COMP:9863"/>
        <dbReference type="Rhea" id="RHEA-COMP:11604"/>
        <dbReference type="ChEBI" id="CHEBI:15378"/>
        <dbReference type="ChEBI" id="CHEBI:29999"/>
        <dbReference type="ChEBI" id="CHEBI:30616"/>
        <dbReference type="ChEBI" id="CHEBI:83421"/>
        <dbReference type="ChEBI" id="CHEBI:456216"/>
        <dbReference type="EC" id="2.7.11.1"/>
    </reaction>
</comment>
<evidence type="ECO:0000256" key="7">
    <source>
        <dbReference type="ARBA" id="ARBA00047899"/>
    </source>
</evidence>
<dbReference type="GO" id="GO:0050684">
    <property type="term" value="P:regulation of mRNA processing"/>
    <property type="evidence" value="ECO:0007669"/>
    <property type="project" value="TreeGrafter"/>
</dbReference>
<organism evidence="11 12">
    <name type="scientific">Ajellomyces capsulatus</name>
    <name type="common">Darling's disease fungus</name>
    <name type="synonym">Histoplasma capsulatum</name>
    <dbReference type="NCBI Taxonomy" id="5037"/>
    <lineage>
        <taxon>Eukaryota</taxon>
        <taxon>Fungi</taxon>
        <taxon>Dikarya</taxon>
        <taxon>Ascomycota</taxon>
        <taxon>Pezizomycotina</taxon>
        <taxon>Eurotiomycetes</taxon>
        <taxon>Eurotiomycetidae</taxon>
        <taxon>Onygenales</taxon>
        <taxon>Ajellomycetaceae</taxon>
        <taxon>Histoplasma</taxon>
    </lineage>
</organism>
<protein>
    <recommendedName>
        <fullName evidence="1">non-specific serine/threonine protein kinase</fullName>
        <ecNumber evidence="1">2.7.11.1</ecNumber>
    </recommendedName>
</protein>
<evidence type="ECO:0000256" key="5">
    <source>
        <dbReference type="ARBA" id="ARBA00022777"/>
    </source>
</evidence>
<keyword evidence="6 9" id="KW-0067">ATP-binding</keyword>
<dbReference type="PROSITE" id="PS50011">
    <property type="entry name" value="PROTEIN_KINASE_DOM"/>
    <property type="match status" value="1"/>
</dbReference>
<evidence type="ECO:0000256" key="9">
    <source>
        <dbReference type="PROSITE-ProRule" id="PRU10141"/>
    </source>
</evidence>
<keyword evidence="5 11" id="KW-0418">Kinase</keyword>
<dbReference type="SUPFAM" id="SSF56112">
    <property type="entry name" value="Protein kinase-like (PK-like)"/>
    <property type="match status" value="1"/>
</dbReference>
<dbReference type="PANTHER" id="PTHR47634:SF9">
    <property type="entry name" value="PROTEIN KINASE DOMAIN-CONTAINING PROTEIN-RELATED"/>
    <property type="match status" value="1"/>
</dbReference>
<evidence type="ECO:0000256" key="8">
    <source>
        <dbReference type="ARBA" id="ARBA00048679"/>
    </source>
</evidence>
<feature type="domain" description="Protein kinase" evidence="10">
    <location>
        <begin position="76"/>
        <end position="447"/>
    </location>
</feature>
<proteinExistence type="predicted"/>
<keyword evidence="4 9" id="KW-0547">Nucleotide-binding</keyword>
<dbReference type="InterPro" id="IPR017441">
    <property type="entry name" value="Protein_kinase_ATP_BS"/>
</dbReference>